<proteinExistence type="inferred from homology"/>
<comment type="catalytic activity">
    <reaction evidence="1 7">
        <text>6-phospho-D-glucono-1,5-lactone + H2O = 6-phospho-D-gluconate + H(+)</text>
        <dbReference type="Rhea" id="RHEA:12556"/>
        <dbReference type="ChEBI" id="CHEBI:15377"/>
        <dbReference type="ChEBI" id="CHEBI:15378"/>
        <dbReference type="ChEBI" id="CHEBI:57955"/>
        <dbReference type="ChEBI" id="CHEBI:58759"/>
        <dbReference type="EC" id="3.1.1.31"/>
    </reaction>
</comment>
<dbReference type="Pfam" id="PF01182">
    <property type="entry name" value="Glucosamine_iso"/>
    <property type="match status" value="1"/>
</dbReference>
<dbReference type="InterPro" id="IPR006148">
    <property type="entry name" value="Glc/Gal-6P_isomerase"/>
</dbReference>
<dbReference type="GO" id="GO:0017057">
    <property type="term" value="F:6-phosphogluconolactonase activity"/>
    <property type="evidence" value="ECO:0007669"/>
    <property type="project" value="UniProtKB-UniRule"/>
</dbReference>
<dbReference type="Proteomes" id="UP000175669">
    <property type="component" value="Unassembled WGS sequence"/>
</dbReference>
<evidence type="ECO:0000256" key="6">
    <source>
        <dbReference type="ARBA" id="ARBA00020337"/>
    </source>
</evidence>
<evidence type="ECO:0000313" key="10">
    <source>
        <dbReference type="Proteomes" id="UP000175669"/>
    </source>
</evidence>
<dbReference type="STRING" id="1524254.PHACT_01085"/>
<dbReference type="Gene3D" id="3.40.50.1360">
    <property type="match status" value="1"/>
</dbReference>
<comment type="caution">
    <text evidence="9">The sequence shown here is derived from an EMBL/GenBank/DDBJ whole genome shotgun (WGS) entry which is preliminary data.</text>
</comment>
<dbReference type="NCBIfam" id="TIGR01198">
    <property type="entry name" value="pgl"/>
    <property type="match status" value="1"/>
</dbReference>
<keyword evidence="10" id="KW-1185">Reference proteome</keyword>
<dbReference type="InterPro" id="IPR005900">
    <property type="entry name" value="6-phosphogluconolactonase_DevB"/>
</dbReference>
<evidence type="ECO:0000256" key="5">
    <source>
        <dbReference type="ARBA" id="ARBA00013198"/>
    </source>
</evidence>
<evidence type="ECO:0000256" key="1">
    <source>
        <dbReference type="ARBA" id="ARBA00000832"/>
    </source>
</evidence>
<comment type="function">
    <text evidence="2 7">Hydrolysis of 6-phosphogluconolactone to 6-phosphogluconate.</text>
</comment>
<evidence type="ECO:0000256" key="4">
    <source>
        <dbReference type="ARBA" id="ARBA00010662"/>
    </source>
</evidence>
<comment type="similarity">
    <text evidence="4 7">Belongs to the glucosamine/galactosamine-6-phosphate isomerase family. 6-phosphogluconolactonase subfamily.</text>
</comment>
<protein>
    <recommendedName>
        <fullName evidence="6 7">6-phosphogluconolactonase</fullName>
        <shortName evidence="7">6PGL</shortName>
        <ecNumber evidence="5 7">3.1.1.31</ecNumber>
    </recommendedName>
</protein>
<evidence type="ECO:0000259" key="8">
    <source>
        <dbReference type="Pfam" id="PF01182"/>
    </source>
</evidence>
<dbReference type="EC" id="3.1.1.31" evidence="5 7"/>
<dbReference type="InterPro" id="IPR037171">
    <property type="entry name" value="NagB/RpiA_transferase-like"/>
</dbReference>
<dbReference type="InterPro" id="IPR039104">
    <property type="entry name" value="6PGL"/>
</dbReference>
<dbReference type="OrthoDB" id="9810967at2"/>
<reference evidence="10" key="1">
    <citation type="submission" date="2016-07" db="EMBL/GenBank/DDBJ databases">
        <authorList>
            <person name="Florea S."/>
            <person name="Webb J.S."/>
            <person name="Jaromczyk J."/>
            <person name="Schardl C.L."/>
        </authorList>
    </citation>
    <scope>NUCLEOTIDE SEQUENCE [LARGE SCALE GENOMIC DNA]</scope>
    <source>
        <strain evidence="10">KCTC 42131</strain>
    </source>
</reference>
<name>A0A1E8CI23_9GAMM</name>
<evidence type="ECO:0000256" key="3">
    <source>
        <dbReference type="ARBA" id="ARBA00004961"/>
    </source>
</evidence>
<evidence type="ECO:0000256" key="7">
    <source>
        <dbReference type="RuleBase" id="RU365095"/>
    </source>
</evidence>
<dbReference type="SUPFAM" id="SSF100950">
    <property type="entry name" value="NagB/RpiA/CoA transferase-like"/>
    <property type="match status" value="1"/>
</dbReference>
<dbReference type="AlphaFoldDB" id="A0A1E8CI23"/>
<evidence type="ECO:0000256" key="2">
    <source>
        <dbReference type="ARBA" id="ARBA00002681"/>
    </source>
</evidence>
<sequence>MWELHEYKNQSALLNNLTVRISDLLCKQIQQGGKASIALSGGSTPKTLYQQLSGQSLPWQSVIISLVDERWVAEVNASSNARFIKNTLIQNQAARAIFIGMKTSHRDVFAAAESLSNILERHTLPLDLVLLGMGLDGHTASLFPDAKGLTEALSDTCRPVCCAIQPQPSADDANPTARMTLSLNTILSASVRILYISGAAKRDVLEQAFIPGSVTDMPVRAVLHDSQTMTEIYYAPDD</sequence>
<dbReference type="PANTHER" id="PTHR11054:SF0">
    <property type="entry name" value="6-PHOSPHOGLUCONOLACTONASE"/>
    <property type="match status" value="1"/>
</dbReference>
<organism evidence="9 10">
    <name type="scientific">Pseudohongiella acticola</name>
    <dbReference type="NCBI Taxonomy" id="1524254"/>
    <lineage>
        <taxon>Bacteria</taxon>
        <taxon>Pseudomonadati</taxon>
        <taxon>Pseudomonadota</taxon>
        <taxon>Gammaproteobacteria</taxon>
        <taxon>Pseudomonadales</taxon>
        <taxon>Pseudohongiellaceae</taxon>
        <taxon>Pseudohongiella</taxon>
    </lineage>
</organism>
<dbReference type="GO" id="GO:0006098">
    <property type="term" value="P:pentose-phosphate shunt"/>
    <property type="evidence" value="ECO:0007669"/>
    <property type="project" value="UniProtKB-UniPathway"/>
</dbReference>
<evidence type="ECO:0000313" key="9">
    <source>
        <dbReference type="EMBL" id="OFE11907.1"/>
    </source>
</evidence>
<feature type="domain" description="Glucosamine/galactosamine-6-phosphate isomerase" evidence="8">
    <location>
        <begin position="9"/>
        <end position="227"/>
    </location>
</feature>
<keyword evidence="7" id="KW-0378">Hydrolase</keyword>
<gene>
    <name evidence="7" type="primary">pgl</name>
    <name evidence="9" type="ORF">PHACT_01085</name>
</gene>
<dbReference type="EMBL" id="MASR01000001">
    <property type="protein sequence ID" value="OFE11907.1"/>
    <property type="molecule type" value="Genomic_DNA"/>
</dbReference>
<comment type="pathway">
    <text evidence="3 7">Carbohydrate degradation; pentose phosphate pathway; D-ribulose 5-phosphate from D-glucose 6-phosphate (oxidative stage): step 2/3.</text>
</comment>
<dbReference type="UniPathway" id="UPA00115">
    <property type="reaction ID" value="UER00409"/>
</dbReference>
<dbReference type="PANTHER" id="PTHR11054">
    <property type="entry name" value="6-PHOSPHOGLUCONOLACTONASE"/>
    <property type="match status" value="1"/>
</dbReference>
<dbReference type="RefSeq" id="WP_070115532.1">
    <property type="nucleotide sequence ID" value="NZ_MASR01000001.1"/>
</dbReference>
<dbReference type="CDD" id="cd01400">
    <property type="entry name" value="6PGL"/>
    <property type="match status" value="1"/>
</dbReference>
<accession>A0A1E8CI23</accession>
<dbReference type="GO" id="GO:0005975">
    <property type="term" value="P:carbohydrate metabolic process"/>
    <property type="evidence" value="ECO:0007669"/>
    <property type="project" value="UniProtKB-UniRule"/>
</dbReference>